<accession>A0AA94M0S4</accession>
<evidence type="ECO:0000313" key="3">
    <source>
        <dbReference type="EMBL" id="SQG78428.1"/>
    </source>
</evidence>
<dbReference type="Proteomes" id="UP000249013">
    <property type="component" value="Chromosome 1"/>
</dbReference>
<evidence type="ECO:0000256" key="1">
    <source>
        <dbReference type="SAM" id="MobiDB-lite"/>
    </source>
</evidence>
<organism evidence="3 4">
    <name type="scientific">Streptococcus gallolyticus</name>
    <dbReference type="NCBI Taxonomy" id="315405"/>
    <lineage>
        <taxon>Bacteria</taxon>
        <taxon>Bacillati</taxon>
        <taxon>Bacillota</taxon>
        <taxon>Bacilli</taxon>
        <taxon>Lactobacillales</taxon>
        <taxon>Streptococcaceae</taxon>
        <taxon>Streptococcus</taxon>
    </lineage>
</organism>
<protein>
    <submittedName>
        <fullName evidence="3">Uncharacterized protein</fullName>
    </submittedName>
</protein>
<gene>
    <name evidence="3" type="ORF">NCTC13773_00191</name>
</gene>
<name>A0AA94M0S4_9STRE</name>
<sequence>MIGRSLQNLIISKRFLKGIDKWKGNINMATFTEVFEKLTNADTATLKTDNLSIEKNVISTKNERIQIHNISMIGRGEFSSPITLLDIIVLVISALLILTPLVVIGLPVLIIYGFMTYQKYEKHKATKYFIVFNLGSSQNYHLFFKNESFRDEVFQIVTKYFDNSITKSISVNLKEEVIREQNIFNDKSSQTKVTQDYSQTVNASGNAAASINGNATTTGDTTISNSNIAKNNSQINGSENDMPWETINNDIQKVINDGMLADNVLEVFKELLKASEEKNKANFEDIIKKNENIFNKSFVRDVFSGTTVSIIASLINIIQ</sequence>
<keyword evidence="2" id="KW-0812">Transmembrane</keyword>
<reference evidence="3 4" key="1">
    <citation type="submission" date="2018-06" db="EMBL/GenBank/DDBJ databases">
        <authorList>
            <consortium name="Pathogen Informatics"/>
            <person name="Doyle S."/>
        </authorList>
    </citation>
    <scope>NUCLEOTIDE SEQUENCE [LARGE SCALE GENOMIC DNA]</scope>
    <source>
        <strain evidence="3 4">NCTC13773</strain>
    </source>
</reference>
<dbReference type="EMBL" id="LS483409">
    <property type="protein sequence ID" value="SQG78428.1"/>
    <property type="molecule type" value="Genomic_DNA"/>
</dbReference>
<evidence type="ECO:0000256" key="2">
    <source>
        <dbReference type="SAM" id="Phobius"/>
    </source>
</evidence>
<keyword evidence="2" id="KW-1133">Transmembrane helix</keyword>
<dbReference type="AlphaFoldDB" id="A0AA94M0S4"/>
<feature type="transmembrane region" description="Helical" evidence="2">
    <location>
        <begin position="87"/>
        <end position="114"/>
    </location>
</feature>
<feature type="compositionally biased region" description="Polar residues" evidence="1">
    <location>
        <begin position="222"/>
        <end position="239"/>
    </location>
</feature>
<proteinExistence type="predicted"/>
<keyword evidence="2" id="KW-0472">Membrane</keyword>
<feature type="region of interest" description="Disordered" evidence="1">
    <location>
        <begin position="222"/>
        <end position="241"/>
    </location>
</feature>
<evidence type="ECO:0000313" key="4">
    <source>
        <dbReference type="Proteomes" id="UP000249013"/>
    </source>
</evidence>